<dbReference type="AlphaFoldDB" id="A0A450V8G9"/>
<dbReference type="EMBL" id="CAADFJ010000058">
    <property type="protein sequence ID" value="VFK01103.1"/>
    <property type="molecule type" value="Genomic_DNA"/>
</dbReference>
<protein>
    <submittedName>
        <fullName evidence="4">Uncharacterized protein</fullName>
    </submittedName>
</protein>
<dbReference type="EMBL" id="CAADFI010000063">
    <property type="protein sequence ID" value="VFJ94562.1"/>
    <property type="molecule type" value="Genomic_DNA"/>
</dbReference>
<evidence type="ECO:0000256" key="1">
    <source>
        <dbReference type="SAM" id="MobiDB-lite"/>
    </source>
</evidence>
<reference evidence="4" key="1">
    <citation type="submission" date="2019-02" db="EMBL/GenBank/DDBJ databases">
        <authorList>
            <person name="Gruber-Vodicka R. H."/>
            <person name="Seah K. B. B."/>
        </authorList>
    </citation>
    <scope>NUCLEOTIDE SEQUENCE</scope>
    <source>
        <strain evidence="4">BECK_SA2B12</strain>
        <strain evidence="2">BECK_SA2B15</strain>
        <strain evidence="3">BECK_SA2B20</strain>
    </source>
</reference>
<proteinExistence type="predicted"/>
<name>A0A450V8G9_9GAMM</name>
<feature type="compositionally biased region" description="Basic and acidic residues" evidence="1">
    <location>
        <begin position="1"/>
        <end position="40"/>
    </location>
</feature>
<gene>
    <name evidence="2" type="ORF">BECKH772A_GA0070896_100628</name>
    <name evidence="3" type="ORF">BECKH772B_GA0070898_100638</name>
    <name evidence="4" type="ORF">BECKH772C_GA0070978_100588</name>
</gene>
<evidence type="ECO:0000313" key="4">
    <source>
        <dbReference type="EMBL" id="VFK01103.1"/>
    </source>
</evidence>
<dbReference type="EMBL" id="CAADFG010000062">
    <property type="protein sequence ID" value="VFJ93853.1"/>
    <property type="molecule type" value="Genomic_DNA"/>
</dbReference>
<accession>A0A450V8G9</accession>
<evidence type="ECO:0000313" key="3">
    <source>
        <dbReference type="EMBL" id="VFJ94562.1"/>
    </source>
</evidence>
<evidence type="ECO:0000313" key="2">
    <source>
        <dbReference type="EMBL" id="VFJ93853.1"/>
    </source>
</evidence>
<sequence>MSDKKEMLREEIERHQREIDELKRRDRPEDSKREIYDDATRMQAPEPWPDPPEDNSDKG</sequence>
<organism evidence="4">
    <name type="scientific">Candidatus Kentrum eta</name>
    <dbReference type="NCBI Taxonomy" id="2126337"/>
    <lineage>
        <taxon>Bacteria</taxon>
        <taxon>Pseudomonadati</taxon>
        <taxon>Pseudomonadota</taxon>
        <taxon>Gammaproteobacteria</taxon>
        <taxon>Candidatus Kentrum</taxon>
    </lineage>
</organism>
<feature type="region of interest" description="Disordered" evidence="1">
    <location>
        <begin position="1"/>
        <end position="59"/>
    </location>
</feature>